<name>S3E162_9GAMM</name>
<evidence type="ECO:0000313" key="4">
    <source>
        <dbReference type="Proteomes" id="UP000053688"/>
    </source>
</evidence>
<evidence type="ECO:0008006" key="5">
    <source>
        <dbReference type="Google" id="ProtNLM"/>
    </source>
</evidence>
<keyword evidence="2" id="KW-0732">Signal</keyword>
<gene>
    <name evidence="3" type="ORF">O1U_0384</name>
</gene>
<keyword evidence="4" id="KW-1185">Reference proteome</keyword>
<proteinExistence type="inferred from homology"/>
<dbReference type="InterPro" id="IPR005632">
    <property type="entry name" value="Chaperone_Skp"/>
</dbReference>
<evidence type="ECO:0000313" key="3">
    <source>
        <dbReference type="EMBL" id="EPE37921.1"/>
    </source>
</evidence>
<protein>
    <recommendedName>
        <fullName evidence="5">Chaperone protein skp</fullName>
    </recommendedName>
</protein>
<dbReference type="eggNOG" id="COG2825">
    <property type="taxonomic scope" value="Bacteria"/>
</dbReference>
<evidence type="ECO:0000256" key="2">
    <source>
        <dbReference type="ARBA" id="ARBA00022729"/>
    </source>
</evidence>
<dbReference type="PANTHER" id="PTHR35089:SF1">
    <property type="entry name" value="CHAPERONE PROTEIN SKP"/>
    <property type="match status" value="1"/>
</dbReference>
<dbReference type="AlphaFoldDB" id="S3E162"/>
<dbReference type="GO" id="GO:0005829">
    <property type="term" value="C:cytosol"/>
    <property type="evidence" value="ECO:0007669"/>
    <property type="project" value="TreeGrafter"/>
</dbReference>
<evidence type="ECO:0000256" key="1">
    <source>
        <dbReference type="ARBA" id="ARBA00009091"/>
    </source>
</evidence>
<dbReference type="GO" id="GO:0051082">
    <property type="term" value="F:unfolded protein binding"/>
    <property type="evidence" value="ECO:0007669"/>
    <property type="project" value="InterPro"/>
</dbReference>
<dbReference type="SMART" id="SM00935">
    <property type="entry name" value="OmpH"/>
    <property type="match status" value="1"/>
</dbReference>
<dbReference type="GO" id="GO:0050821">
    <property type="term" value="P:protein stabilization"/>
    <property type="evidence" value="ECO:0007669"/>
    <property type="project" value="TreeGrafter"/>
</dbReference>
<dbReference type="STRING" id="28176.CF66_2012"/>
<organism evidence="3 4">
    <name type="scientific">Candidatus Photodesmus katoptron Akat1</name>
    <dbReference type="NCBI Taxonomy" id="1236703"/>
    <lineage>
        <taxon>Bacteria</taxon>
        <taxon>Pseudomonadati</taxon>
        <taxon>Pseudomonadota</taxon>
        <taxon>Gammaproteobacteria</taxon>
        <taxon>Vibrionales</taxon>
        <taxon>Vibrionaceae</taxon>
        <taxon>Candidatus Photodesmus</taxon>
    </lineage>
</organism>
<dbReference type="PATRIC" id="fig|1236703.3.peg.379"/>
<reference evidence="3 4" key="1">
    <citation type="journal article" date="2014" name="Environ. Microbiol.">
        <title>Genomic signatures of obligate host dependence in the luminous bacterial symbiont of a vertebrate.</title>
        <authorList>
            <person name="Hendry T.A."/>
            <person name="de Wet J.R."/>
            <person name="Dunlap P.V."/>
        </authorList>
    </citation>
    <scope>NUCLEOTIDE SEQUENCE [LARGE SCALE GENOMIC DNA]</scope>
    <source>
        <strain evidence="3 4">Akat1</strain>
    </source>
</reference>
<dbReference type="Gene3D" id="3.30.910.20">
    <property type="entry name" value="Skp domain"/>
    <property type="match status" value="1"/>
</dbReference>
<dbReference type="EMBL" id="AMSD01000001">
    <property type="protein sequence ID" value="EPE37921.1"/>
    <property type="molecule type" value="Genomic_DNA"/>
</dbReference>
<dbReference type="PANTHER" id="PTHR35089">
    <property type="entry name" value="CHAPERONE PROTEIN SKP"/>
    <property type="match status" value="1"/>
</dbReference>
<dbReference type="SUPFAM" id="SSF111384">
    <property type="entry name" value="OmpH-like"/>
    <property type="match status" value="1"/>
</dbReference>
<dbReference type="Proteomes" id="UP000053688">
    <property type="component" value="Unassembled WGS sequence"/>
</dbReference>
<comment type="similarity">
    <text evidence="1">Belongs to the Skp family.</text>
</comment>
<dbReference type="InterPro" id="IPR024930">
    <property type="entry name" value="Skp_dom_sf"/>
</dbReference>
<sequence length="151" mass="17530">MSSADEVIQKIGYVDTTQVFQTLPQLELVLRQMKEEFKDKADELKIIQSDARIKIDKLNRDSNLMSLDEIEKLRIEISQLESTYKIKFQALEKASSLREAEEKQKLFKVIQDAVKEVAEKGNYDMILDIKAFIYAKPNFNISQEVIEALKK</sequence>
<comment type="caution">
    <text evidence="3">The sequence shown here is derived from an EMBL/GenBank/DDBJ whole genome shotgun (WGS) entry which is preliminary data.</text>
</comment>
<accession>S3E162</accession>
<dbReference type="Pfam" id="PF03938">
    <property type="entry name" value="OmpH"/>
    <property type="match status" value="1"/>
</dbReference>